<proteinExistence type="predicted"/>
<organism evidence="1 2">
    <name type="scientific">Kineosphaera limosa NBRC 100340</name>
    <dbReference type="NCBI Taxonomy" id="1184609"/>
    <lineage>
        <taxon>Bacteria</taxon>
        <taxon>Bacillati</taxon>
        <taxon>Actinomycetota</taxon>
        <taxon>Actinomycetes</taxon>
        <taxon>Micrococcales</taxon>
        <taxon>Dermatophilaceae</taxon>
        <taxon>Kineosphaera</taxon>
    </lineage>
</organism>
<accession>K6WSR7</accession>
<dbReference type="Proteomes" id="UP000008366">
    <property type="component" value="Unassembled WGS sequence"/>
</dbReference>
<dbReference type="InterPro" id="IPR006311">
    <property type="entry name" value="TAT_signal"/>
</dbReference>
<dbReference type="eggNOG" id="COG4102">
    <property type="taxonomic scope" value="Bacteria"/>
</dbReference>
<keyword evidence="2" id="KW-1185">Reference proteome</keyword>
<dbReference type="InterPro" id="IPR010869">
    <property type="entry name" value="DUF1501"/>
</dbReference>
<dbReference type="PANTHER" id="PTHR43737">
    <property type="entry name" value="BLL7424 PROTEIN"/>
    <property type="match status" value="1"/>
</dbReference>
<dbReference type="PROSITE" id="PS51318">
    <property type="entry name" value="TAT"/>
    <property type="match status" value="1"/>
</dbReference>
<evidence type="ECO:0008006" key="3">
    <source>
        <dbReference type="Google" id="ProtNLM"/>
    </source>
</evidence>
<name>K6WSR7_9MICO</name>
<dbReference type="Pfam" id="PF07394">
    <property type="entry name" value="DUF1501"/>
    <property type="match status" value="1"/>
</dbReference>
<dbReference type="PANTHER" id="PTHR43737:SF1">
    <property type="entry name" value="DUF1501 DOMAIN-CONTAINING PROTEIN"/>
    <property type="match status" value="1"/>
</dbReference>
<protein>
    <recommendedName>
        <fullName evidence="3">DUF1501 domain-containing protein</fullName>
    </recommendedName>
</protein>
<dbReference type="EMBL" id="BAHD01000050">
    <property type="protein sequence ID" value="GAB96856.1"/>
    <property type="molecule type" value="Genomic_DNA"/>
</dbReference>
<dbReference type="OrthoDB" id="9779968at2"/>
<dbReference type="RefSeq" id="WP_006593388.1">
    <property type="nucleotide sequence ID" value="NZ_BAHD01000050.1"/>
</dbReference>
<gene>
    <name evidence="1" type="ORF">KILIM_050_00380</name>
</gene>
<dbReference type="STRING" id="1184609.KILIM_050_00380"/>
<evidence type="ECO:0000313" key="1">
    <source>
        <dbReference type="EMBL" id="GAB96856.1"/>
    </source>
</evidence>
<reference evidence="1 2" key="1">
    <citation type="submission" date="2012-08" db="EMBL/GenBank/DDBJ databases">
        <title>Whole genome shotgun sequence of Kineosphaera limosa NBRC 100340.</title>
        <authorList>
            <person name="Yoshida I."/>
            <person name="Isaki S."/>
            <person name="Hosoyama A."/>
            <person name="Tsuchikane K."/>
            <person name="Katsumata H."/>
            <person name="Ando Y."/>
            <person name="Ohji S."/>
            <person name="Hamada M."/>
            <person name="Tamura T."/>
            <person name="Yamazoe A."/>
            <person name="Yamazaki S."/>
            <person name="Fujita N."/>
        </authorList>
    </citation>
    <scope>NUCLEOTIDE SEQUENCE [LARGE SCALE GENOMIC DNA]</scope>
    <source>
        <strain evidence="1 2">NBRC 100340</strain>
    </source>
</reference>
<sequence length="460" mass="48669">MKDPHLWRLSDDIVPMHMHDSEEEVLVHAAPDGSCEVLSSAREASEIAAAGALADADCPSGVTRRTVLASMAALGALGVVSGTPRYAFAATPTARDTLVVIFLRGAIDGLQVVVPVDDPDYRRARPGLAIRPEDALPVADGFGLHPATRPLLPMWQAGQLAVVNAVGNPKATRSHFDSQLDMERAAPAAVRSGWLGRHLAATSRSTELVRAVTVGSRAAVSAAGFPTASFSGDLENFDVWSWEGYRGGVHKTLDRLHRSAGGALAADASKAVAGVATLARARATKAGTAPYPDDDFGRGLREVARVIKAGAPVEAACLDLDGWDLHRNHGGPFEEWGPMRRLVDSFARGLAAFRTDLGSRWGRTTVVTLSEFGRRVEQNSIGGTDHGHGNIMFVAGGNVVGGRIHGRWPGLASSALLDGDLAITTDYRDVVAEIVTRRLRTPNISAVFPGHTPKPVGVIR</sequence>
<dbReference type="AlphaFoldDB" id="K6WSR7"/>
<evidence type="ECO:0000313" key="2">
    <source>
        <dbReference type="Proteomes" id="UP000008366"/>
    </source>
</evidence>
<comment type="caution">
    <text evidence="1">The sequence shown here is derived from an EMBL/GenBank/DDBJ whole genome shotgun (WGS) entry which is preliminary data.</text>
</comment>